<dbReference type="OrthoDB" id="8576060at2"/>
<feature type="transmembrane region" description="Helical" evidence="5">
    <location>
        <begin position="326"/>
        <end position="345"/>
    </location>
</feature>
<dbReference type="AlphaFoldDB" id="A0A1Y0ETV1"/>
<proteinExistence type="predicted"/>
<evidence type="ECO:0000256" key="1">
    <source>
        <dbReference type="ARBA" id="ARBA00004141"/>
    </source>
</evidence>
<evidence type="ECO:0000259" key="6">
    <source>
        <dbReference type="Pfam" id="PF04932"/>
    </source>
</evidence>
<feature type="transmembrane region" description="Helical" evidence="5">
    <location>
        <begin position="365"/>
        <end position="387"/>
    </location>
</feature>
<dbReference type="PANTHER" id="PTHR37422">
    <property type="entry name" value="TEICHURONIC ACID BIOSYNTHESIS PROTEIN TUAE"/>
    <property type="match status" value="1"/>
</dbReference>
<evidence type="ECO:0000313" key="7">
    <source>
        <dbReference type="EMBL" id="ARU06988.1"/>
    </source>
</evidence>
<dbReference type="EMBL" id="CP021455">
    <property type="protein sequence ID" value="ARU06988.1"/>
    <property type="molecule type" value="Genomic_DNA"/>
</dbReference>
<comment type="subcellular location">
    <subcellularLocation>
        <location evidence="1">Membrane</location>
        <topology evidence="1">Multi-pass membrane protein</topology>
    </subcellularLocation>
</comment>
<feature type="transmembrane region" description="Helical" evidence="5">
    <location>
        <begin position="148"/>
        <end position="167"/>
    </location>
</feature>
<name>A0A1Y0ETV1_9BURK</name>
<keyword evidence="2 5" id="KW-0812">Transmembrane</keyword>
<feature type="transmembrane region" description="Helical" evidence="5">
    <location>
        <begin position="195"/>
        <end position="213"/>
    </location>
</feature>
<accession>A0A1Y0ETV1</accession>
<feature type="transmembrane region" description="Helical" evidence="5">
    <location>
        <begin position="12"/>
        <end position="43"/>
    </location>
</feature>
<evidence type="ECO:0000256" key="3">
    <source>
        <dbReference type="ARBA" id="ARBA00022989"/>
    </source>
</evidence>
<gene>
    <name evidence="7" type="ORF">CCO03_19020</name>
</gene>
<dbReference type="Proteomes" id="UP000196138">
    <property type="component" value="Chromosome"/>
</dbReference>
<feature type="transmembrane region" description="Helical" evidence="5">
    <location>
        <begin position="219"/>
        <end position="236"/>
    </location>
</feature>
<feature type="transmembrane region" description="Helical" evidence="5">
    <location>
        <begin position="109"/>
        <end position="128"/>
    </location>
</feature>
<reference evidence="7 8" key="1">
    <citation type="submission" date="2017-05" db="EMBL/GenBank/DDBJ databases">
        <authorList>
            <person name="Song R."/>
            <person name="Chenine A.L."/>
            <person name="Ruprecht R.M."/>
        </authorList>
    </citation>
    <scope>NUCLEOTIDE SEQUENCE [LARGE SCALE GENOMIC DNA]</scope>
    <source>
        <strain evidence="7 8">DSM 26136</strain>
    </source>
</reference>
<dbReference type="KEGG" id="cser:CCO03_19020"/>
<keyword evidence="8" id="KW-1185">Reference proteome</keyword>
<dbReference type="InterPro" id="IPR007016">
    <property type="entry name" value="O-antigen_ligase-rel_domated"/>
</dbReference>
<feature type="domain" description="O-antigen ligase-related" evidence="6">
    <location>
        <begin position="179"/>
        <end position="333"/>
    </location>
</feature>
<dbReference type="InterPro" id="IPR051533">
    <property type="entry name" value="WaaL-like"/>
</dbReference>
<evidence type="ECO:0000313" key="8">
    <source>
        <dbReference type="Proteomes" id="UP000196138"/>
    </source>
</evidence>
<feature type="transmembrane region" description="Helical" evidence="5">
    <location>
        <begin position="394"/>
        <end position="413"/>
    </location>
</feature>
<organism evidence="7 8">
    <name type="scientific">Comamonas serinivorans</name>
    <dbReference type="NCBI Taxonomy" id="1082851"/>
    <lineage>
        <taxon>Bacteria</taxon>
        <taxon>Pseudomonadati</taxon>
        <taxon>Pseudomonadota</taxon>
        <taxon>Betaproteobacteria</taxon>
        <taxon>Burkholderiales</taxon>
        <taxon>Comamonadaceae</taxon>
        <taxon>Comamonas</taxon>
    </lineage>
</organism>
<dbReference type="Pfam" id="PF04932">
    <property type="entry name" value="Wzy_C"/>
    <property type="match status" value="1"/>
</dbReference>
<dbReference type="PANTHER" id="PTHR37422:SF17">
    <property type="entry name" value="O-ANTIGEN LIGASE"/>
    <property type="match status" value="1"/>
</dbReference>
<feature type="transmembrane region" description="Helical" evidence="5">
    <location>
        <begin position="173"/>
        <end position="188"/>
    </location>
</feature>
<sequence length="417" mass="45601">MSRSVLQRGVNVAAFLVPGFALWLPSGYSYGALALLLLAILSLPQWLGKPVPRHTVGLALAITLMALVLLLDFDPSSGSLKALDRPIKYLAALPCLLMLAQWAPTCKAVWRGVAVGAWGAGCVGAWQVWGQGLERAAGHTNEIQYGNLALCLGVMCLIGLVCLWARWRPTERWALAGGVFMGLMASVLSQSRGGWLALLLLAPVLLWLALRWLPTVRVWRASGALLLAVLLLGGAFHDNLRQRTALAMEEVNAYVDTGEAHTSIGQRLAHWQLAWRLGTERPVWGWGSEGYEREKRSRAEHGEVSAFVTQFSHAHNELLDTFARRGGVGVLALLLFYGVPLAVFWPSRRRLERLATPEAREQDLAVRLVGVCLVLSYIGFGFTQVFFAHNSGNLFYLFMLAILSAMLVTPGAARSQA</sequence>
<dbReference type="GO" id="GO:0016020">
    <property type="term" value="C:membrane"/>
    <property type="evidence" value="ECO:0007669"/>
    <property type="project" value="UniProtKB-SubCell"/>
</dbReference>
<evidence type="ECO:0000256" key="2">
    <source>
        <dbReference type="ARBA" id="ARBA00022692"/>
    </source>
</evidence>
<keyword evidence="4 5" id="KW-0472">Membrane</keyword>
<evidence type="ECO:0000256" key="4">
    <source>
        <dbReference type="ARBA" id="ARBA00023136"/>
    </source>
</evidence>
<keyword evidence="3 5" id="KW-1133">Transmembrane helix</keyword>
<dbReference type="RefSeq" id="WP_087284946.1">
    <property type="nucleotide sequence ID" value="NZ_CP021455.1"/>
</dbReference>
<evidence type="ECO:0000256" key="5">
    <source>
        <dbReference type="SAM" id="Phobius"/>
    </source>
</evidence>
<protein>
    <recommendedName>
        <fullName evidence="6">O-antigen ligase-related domain-containing protein</fullName>
    </recommendedName>
</protein>
<feature type="transmembrane region" description="Helical" evidence="5">
    <location>
        <begin position="55"/>
        <end position="74"/>
    </location>
</feature>